<evidence type="ECO:0000256" key="5">
    <source>
        <dbReference type="ARBA" id="ARBA00023136"/>
    </source>
</evidence>
<dbReference type="PROSITE" id="PS51257">
    <property type="entry name" value="PROKAR_LIPOPROTEIN"/>
    <property type="match status" value="1"/>
</dbReference>
<proteinExistence type="predicted"/>
<dbReference type="EMBL" id="PYGI01000011">
    <property type="protein sequence ID" value="PSL13675.1"/>
    <property type="molecule type" value="Genomic_DNA"/>
</dbReference>
<evidence type="ECO:0000313" key="7">
    <source>
        <dbReference type="EMBL" id="PSL13675.1"/>
    </source>
</evidence>
<evidence type="ECO:0000256" key="3">
    <source>
        <dbReference type="ARBA" id="ARBA00022692"/>
    </source>
</evidence>
<name>A0A2P8EW69_9GAMM</name>
<keyword evidence="4 6" id="KW-1133">Transmembrane helix</keyword>
<sequence length="116" mass="12701">MRIFLIQAILILLVSSACLLHSAVAAYSALLGGMLYLVPGLYFTWRALGNKDANSARRVLLSMYASAIGKMMLAVALFSATFMLVQPLSPFSLFGTFMLLQLSGWMLQLKLYKTGS</sequence>
<dbReference type="GO" id="GO:0005886">
    <property type="term" value="C:plasma membrane"/>
    <property type="evidence" value="ECO:0007669"/>
    <property type="project" value="UniProtKB-SubCell"/>
</dbReference>
<evidence type="ECO:0000256" key="4">
    <source>
        <dbReference type="ARBA" id="ARBA00022989"/>
    </source>
</evidence>
<dbReference type="Proteomes" id="UP000242133">
    <property type="component" value="Unassembled WGS sequence"/>
</dbReference>
<comment type="subcellular location">
    <subcellularLocation>
        <location evidence="1">Cell membrane</location>
        <topology evidence="1">Multi-pass membrane protein</topology>
    </subcellularLocation>
</comment>
<comment type="caution">
    <text evidence="7">The sequence shown here is derived from an EMBL/GenBank/DDBJ whole genome shotgun (WGS) entry which is preliminary data.</text>
</comment>
<reference evidence="7 8" key="1">
    <citation type="submission" date="2018-03" db="EMBL/GenBank/DDBJ databases">
        <title>Genomic Encyclopedia of Archaeal and Bacterial Type Strains, Phase II (KMG-II): from individual species to whole genera.</title>
        <authorList>
            <person name="Goeker M."/>
        </authorList>
    </citation>
    <scope>NUCLEOTIDE SEQUENCE [LARGE SCALE GENOMIC DNA]</scope>
    <source>
        <strain evidence="7 8">DSM 17586</strain>
    </source>
</reference>
<dbReference type="Pfam" id="PF03899">
    <property type="entry name" value="ATP-synt_I"/>
    <property type="match status" value="1"/>
</dbReference>
<keyword evidence="8" id="KW-1185">Reference proteome</keyword>
<protein>
    <submittedName>
        <fullName evidence="7">ATP synthase protein I</fullName>
    </submittedName>
</protein>
<evidence type="ECO:0000256" key="1">
    <source>
        <dbReference type="ARBA" id="ARBA00004651"/>
    </source>
</evidence>
<organism evidence="7 8">
    <name type="scientific">Marinobacterium halophilum</name>
    <dbReference type="NCBI Taxonomy" id="267374"/>
    <lineage>
        <taxon>Bacteria</taxon>
        <taxon>Pseudomonadati</taxon>
        <taxon>Pseudomonadota</taxon>
        <taxon>Gammaproteobacteria</taxon>
        <taxon>Oceanospirillales</taxon>
        <taxon>Oceanospirillaceae</taxon>
        <taxon>Marinobacterium</taxon>
    </lineage>
</organism>
<keyword evidence="2" id="KW-1003">Cell membrane</keyword>
<keyword evidence="3 6" id="KW-0812">Transmembrane</keyword>
<gene>
    <name evidence="7" type="ORF">CLV44_11185</name>
</gene>
<evidence type="ECO:0000313" key="8">
    <source>
        <dbReference type="Proteomes" id="UP000242133"/>
    </source>
</evidence>
<evidence type="ECO:0000256" key="2">
    <source>
        <dbReference type="ARBA" id="ARBA00022475"/>
    </source>
</evidence>
<evidence type="ECO:0000256" key="6">
    <source>
        <dbReference type="SAM" id="Phobius"/>
    </source>
</evidence>
<dbReference type="AlphaFoldDB" id="A0A2P8EW69"/>
<feature type="transmembrane region" description="Helical" evidence="6">
    <location>
        <begin position="91"/>
        <end position="112"/>
    </location>
</feature>
<dbReference type="InterPro" id="IPR005598">
    <property type="entry name" value="ATP_synth_I"/>
</dbReference>
<accession>A0A2P8EW69</accession>
<feature type="transmembrane region" description="Helical" evidence="6">
    <location>
        <begin position="60"/>
        <end position="85"/>
    </location>
</feature>
<feature type="transmembrane region" description="Helical" evidence="6">
    <location>
        <begin position="27"/>
        <end position="48"/>
    </location>
</feature>
<keyword evidence="5 6" id="KW-0472">Membrane</keyword>